<accession>A0ABT5VAM2</accession>
<keyword evidence="3" id="KW-1185">Reference proteome</keyword>
<dbReference type="Gene3D" id="3.40.30.10">
    <property type="entry name" value="Glutaredoxin"/>
    <property type="match status" value="1"/>
</dbReference>
<comment type="caution">
    <text evidence="2">The sequence shown here is derived from an EMBL/GenBank/DDBJ whole genome shotgun (WGS) entry which is preliminary data.</text>
</comment>
<dbReference type="Proteomes" id="UP001148125">
    <property type="component" value="Unassembled WGS sequence"/>
</dbReference>
<name>A0ABT5VAM2_9BACI</name>
<organism evidence="2 3">
    <name type="scientific">Alkalihalobacterium chitinilyticum</name>
    <dbReference type="NCBI Taxonomy" id="2980103"/>
    <lineage>
        <taxon>Bacteria</taxon>
        <taxon>Bacillati</taxon>
        <taxon>Bacillota</taxon>
        <taxon>Bacilli</taxon>
        <taxon>Bacillales</taxon>
        <taxon>Bacillaceae</taxon>
        <taxon>Alkalihalobacterium</taxon>
    </lineage>
</organism>
<proteinExistence type="predicted"/>
<dbReference type="Pfam" id="PF00085">
    <property type="entry name" value="Thioredoxin"/>
    <property type="match status" value="1"/>
</dbReference>
<dbReference type="EMBL" id="JAOTPO010000002">
    <property type="protein sequence ID" value="MDE5412490.1"/>
    <property type="molecule type" value="Genomic_DNA"/>
</dbReference>
<dbReference type="SUPFAM" id="SSF52833">
    <property type="entry name" value="Thioredoxin-like"/>
    <property type="match status" value="1"/>
</dbReference>
<gene>
    <name evidence="2" type="ORF">N7Z68_03770</name>
</gene>
<dbReference type="RefSeq" id="WP_275117121.1">
    <property type="nucleotide sequence ID" value="NZ_JAOTPO010000002.1"/>
</dbReference>
<dbReference type="CDD" id="cd02947">
    <property type="entry name" value="TRX_family"/>
    <property type="match status" value="1"/>
</dbReference>
<evidence type="ECO:0000259" key="1">
    <source>
        <dbReference type="Pfam" id="PF00085"/>
    </source>
</evidence>
<evidence type="ECO:0000313" key="2">
    <source>
        <dbReference type="EMBL" id="MDE5412490.1"/>
    </source>
</evidence>
<evidence type="ECO:0000313" key="3">
    <source>
        <dbReference type="Proteomes" id="UP001148125"/>
    </source>
</evidence>
<feature type="domain" description="Thioredoxin" evidence="1">
    <location>
        <begin position="64"/>
        <end position="149"/>
    </location>
</feature>
<sequence length="157" mass="17552">MKKIIIFLVVVVGIFAALAVVNNASTSKKVEGNPYGKSNLNQLTINQLDDPNYQNIILPDELTSSLEDGESMTVYFYQPTCPACVEASPIIVPMTADMGIDLKLYNLLEFNEGWSGHNIQSTPTIVHYENGQELGRVEGLYSEEEYRSWFEQVKALN</sequence>
<dbReference type="InterPro" id="IPR036249">
    <property type="entry name" value="Thioredoxin-like_sf"/>
</dbReference>
<dbReference type="InterPro" id="IPR013766">
    <property type="entry name" value="Thioredoxin_domain"/>
</dbReference>
<reference evidence="2" key="1">
    <citation type="submission" date="2024-05" db="EMBL/GenBank/DDBJ databases">
        <title>Alkalihalobacillus sp. strain MEB203 novel alkaliphilic bacterium from Lonar Lake, India.</title>
        <authorList>
            <person name="Joshi A."/>
            <person name="Thite S."/>
            <person name="Mengade P."/>
        </authorList>
    </citation>
    <scope>NUCLEOTIDE SEQUENCE</scope>
    <source>
        <strain evidence="2">MEB 203</strain>
    </source>
</reference>
<protein>
    <submittedName>
        <fullName evidence="2">Thioredoxin family protein</fullName>
    </submittedName>
</protein>